<dbReference type="EMBL" id="CAKMRJ010003738">
    <property type="protein sequence ID" value="CAH1434616.1"/>
    <property type="molecule type" value="Genomic_DNA"/>
</dbReference>
<feature type="domain" description="Replication protein A 70 kDa DNA-binding subunit B/D first OB fold" evidence="1">
    <location>
        <begin position="11"/>
        <end position="70"/>
    </location>
</feature>
<evidence type="ECO:0000313" key="3">
    <source>
        <dbReference type="Proteomes" id="UP001157418"/>
    </source>
</evidence>
<reference evidence="2 3" key="1">
    <citation type="submission" date="2022-01" db="EMBL/GenBank/DDBJ databases">
        <authorList>
            <person name="Xiong W."/>
            <person name="Schranz E."/>
        </authorList>
    </citation>
    <scope>NUCLEOTIDE SEQUENCE [LARGE SCALE GENOMIC DNA]</scope>
</reference>
<evidence type="ECO:0000313" key="2">
    <source>
        <dbReference type="EMBL" id="CAH1434616.1"/>
    </source>
</evidence>
<comment type="caution">
    <text evidence="2">The sequence shown here is derived from an EMBL/GenBank/DDBJ whole genome shotgun (WGS) entry which is preliminary data.</text>
</comment>
<dbReference type="SUPFAM" id="SSF50249">
    <property type="entry name" value="Nucleic acid-binding proteins"/>
    <property type="match status" value="1"/>
</dbReference>
<dbReference type="Proteomes" id="UP001157418">
    <property type="component" value="Unassembled WGS sequence"/>
</dbReference>
<dbReference type="AlphaFoldDB" id="A0AAU9N5M5"/>
<keyword evidence="3" id="KW-1185">Reference proteome</keyword>
<organism evidence="2 3">
    <name type="scientific">Lactuca virosa</name>
    <dbReference type="NCBI Taxonomy" id="75947"/>
    <lineage>
        <taxon>Eukaryota</taxon>
        <taxon>Viridiplantae</taxon>
        <taxon>Streptophyta</taxon>
        <taxon>Embryophyta</taxon>
        <taxon>Tracheophyta</taxon>
        <taxon>Spermatophyta</taxon>
        <taxon>Magnoliopsida</taxon>
        <taxon>eudicotyledons</taxon>
        <taxon>Gunneridae</taxon>
        <taxon>Pentapetalae</taxon>
        <taxon>asterids</taxon>
        <taxon>campanulids</taxon>
        <taxon>Asterales</taxon>
        <taxon>Asteraceae</taxon>
        <taxon>Cichorioideae</taxon>
        <taxon>Cichorieae</taxon>
        <taxon>Lactucinae</taxon>
        <taxon>Lactuca</taxon>
    </lineage>
</organism>
<dbReference type="InterPro" id="IPR012340">
    <property type="entry name" value="NA-bd_OB-fold"/>
</dbReference>
<evidence type="ECO:0000259" key="1">
    <source>
        <dbReference type="Pfam" id="PF02721"/>
    </source>
</evidence>
<protein>
    <recommendedName>
        <fullName evidence="1">Replication protein A 70 kDa DNA-binding subunit B/D first OB fold domain-containing protein</fullName>
    </recommendedName>
</protein>
<sequence length="122" mass="13982">MAANNADQVVFDKVVEINASKESWNIRVKVVMLWKPTYKNNPNMVTSLDMILIDQEGSRIQATIKKILFLYLNPYSMKELSGRSVTSLWLAMKANTCLFLINIKSISTKPQKFVYPLILLIQ</sequence>
<proteinExistence type="predicted"/>
<accession>A0AAU9N5M5</accession>
<dbReference type="Gene3D" id="2.40.50.140">
    <property type="entry name" value="Nucleic acid-binding proteins"/>
    <property type="match status" value="1"/>
</dbReference>
<dbReference type="InterPro" id="IPR003871">
    <property type="entry name" value="RFA1B/D_OB_1st"/>
</dbReference>
<gene>
    <name evidence="2" type="ORF">LVIROSA_LOCUS21123</name>
</gene>
<dbReference type="Pfam" id="PF02721">
    <property type="entry name" value="DUF223"/>
    <property type="match status" value="1"/>
</dbReference>
<name>A0AAU9N5M5_9ASTR</name>